<name>A0ABP2NHM3_9FIRM</name>
<keyword evidence="13" id="KW-1185">Reference proteome</keyword>
<sequence>MKIIILAGGGGTRLFPLSRDCYPKQFLHVIGDKSLLAQTIERFLGLVEARDIIIVTNERYIFHVQAELKTINAQEAHIITEPMGKNTAPAIALAQCYCQNVLQCGDDEILFVSPSDHLIKPIEVFQDLIRNAQDIAKDNVVTLGIKPTKPEIGYGYIEVEKNSNLAKKVISFKEKPGLATAQEYISSGNYYWNGGMFMFSIATMQAELTKYMPAIIDITQNGYKYTVDNFVNMPDISIDYAVAEKSQKMMMIPMENIYWNDIGSFDAIAEVLSDKDKNVFKGDILAENCIDTMIIGDSRLIAGIDLENLMIIDTPDVLLIAKKGESQKVKNIVNKLKQNKRKEAKENVTMYRSWGKYTLLTESEGYRVRKIEMDPGASLTMQMHYHRSEHWTVISGTGKIIINDRESIFTENQSTYIPMGVKHKLSNPGKIPLIIIEVQSGKYINDNDIVIDNE</sequence>
<dbReference type="InterPro" id="IPR014710">
    <property type="entry name" value="RmlC-like_jellyroll"/>
</dbReference>
<evidence type="ECO:0000259" key="9">
    <source>
        <dbReference type="Pfam" id="PF00483"/>
    </source>
</evidence>
<comment type="similarity">
    <text evidence="1 8">Belongs to the mannose-6-phosphate isomerase type 2 family.</text>
</comment>
<dbReference type="Pfam" id="PF01050">
    <property type="entry name" value="MannoseP_isomer"/>
    <property type="match status" value="1"/>
</dbReference>
<reference evidence="12 13" key="1">
    <citation type="submission" date="2012-01" db="EMBL/GenBank/DDBJ databases">
        <title>The Genome Sequence of Megamonas funiformis YIT 11815.</title>
        <authorList>
            <consortium name="The Broad Institute Genome Sequencing Platform"/>
            <person name="Earl A."/>
            <person name="Ward D."/>
            <person name="Feldgarden M."/>
            <person name="Gevers D."/>
            <person name="Morotomi M."/>
            <person name="Young S.K."/>
            <person name="Zeng Q."/>
            <person name="Gargeya S."/>
            <person name="Fitzgerald M."/>
            <person name="Haas B."/>
            <person name="Abouelleil A."/>
            <person name="Alvarado L."/>
            <person name="Arachchi H.M."/>
            <person name="Berlin A."/>
            <person name="Chapman S.B."/>
            <person name="Gearin G."/>
            <person name="Goldberg J."/>
            <person name="Griggs A."/>
            <person name="Gujja S."/>
            <person name="Hansen M."/>
            <person name="Heiman D."/>
            <person name="Howarth C."/>
            <person name="Larimer J."/>
            <person name="Lui A."/>
            <person name="MacDonald P.J.P."/>
            <person name="McCowen C."/>
            <person name="Montmayeur A."/>
            <person name="Murphy C."/>
            <person name="Neiman D."/>
            <person name="Pearson M."/>
            <person name="Priest M."/>
            <person name="Roberts A."/>
            <person name="Saif S."/>
            <person name="Shea T."/>
            <person name="Sisk P."/>
            <person name="Stolte C."/>
            <person name="Sykes S."/>
            <person name="Wortman J."/>
            <person name="Nusbaum C."/>
            <person name="Birren B."/>
        </authorList>
    </citation>
    <scope>NUCLEOTIDE SEQUENCE [LARGE SCALE GENOMIC DNA]</scope>
    <source>
        <strain evidence="12 13">YIT 11815</strain>
    </source>
</reference>
<dbReference type="CDD" id="cd02213">
    <property type="entry name" value="cupin_PMI_typeII_C"/>
    <property type="match status" value="1"/>
</dbReference>
<dbReference type="InterPro" id="IPR011051">
    <property type="entry name" value="RmlC_Cupin_sf"/>
</dbReference>
<dbReference type="InterPro" id="IPR006375">
    <property type="entry name" value="Man1P_GuaTrfase/Man6P_Isoase"/>
</dbReference>
<feature type="domain" description="Mannose-6-phosphate isomerase type II C-terminal" evidence="10">
    <location>
        <begin position="340"/>
        <end position="450"/>
    </location>
</feature>
<evidence type="ECO:0000256" key="5">
    <source>
        <dbReference type="ARBA" id="ARBA00022741"/>
    </source>
</evidence>
<dbReference type="InterPro" id="IPR029044">
    <property type="entry name" value="Nucleotide-diphossugar_trans"/>
</dbReference>
<dbReference type="SUPFAM" id="SSF53448">
    <property type="entry name" value="Nucleotide-diphospho-sugar transferases"/>
    <property type="match status" value="1"/>
</dbReference>
<keyword evidence="3" id="KW-0808">Transferase</keyword>
<evidence type="ECO:0000259" key="10">
    <source>
        <dbReference type="Pfam" id="PF01050"/>
    </source>
</evidence>
<dbReference type="Gene3D" id="2.60.120.10">
    <property type="entry name" value="Jelly Rolls"/>
    <property type="match status" value="1"/>
</dbReference>
<dbReference type="InterPro" id="IPR005835">
    <property type="entry name" value="NTP_transferase_dom"/>
</dbReference>
<evidence type="ECO:0000256" key="6">
    <source>
        <dbReference type="ARBA" id="ARBA00023134"/>
    </source>
</evidence>
<proteinExistence type="inferred from homology"/>
<protein>
    <recommendedName>
        <fullName evidence="2">mannose-1-phosphate guanylyltransferase</fullName>
        <ecNumber evidence="2">2.7.7.13</ecNumber>
    </recommendedName>
</protein>
<dbReference type="SUPFAM" id="SSF51182">
    <property type="entry name" value="RmlC-like cupins"/>
    <property type="match status" value="1"/>
</dbReference>
<dbReference type="PANTHER" id="PTHR46390:SF1">
    <property type="entry name" value="MANNOSE-1-PHOSPHATE GUANYLYLTRANSFERASE"/>
    <property type="match status" value="1"/>
</dbReference>
<evidence type="ECO:0000256" key="7">
    <source>
        <dbReference type="ARBA" id="ARBA00047343"/>
    </source>
</evidence>
<gene>
    <name evidence="12" type="ORF">HMPREF9454_02013</name>
</gene>
<dbReference type="Pfam" id="PF00483">
    <property type="entry name" value="NTP_transferase"/>
    <property type="match status" value="1"/>
</dbReference>
<evidence type="ECO:0000313" key="12">
    <source>
        <dbReference type="EMBL" id="EHR34726.1"/>
    </source>
</evidence>
<dbReference type="GO" id="GO:0016853">
    <property type="term" value="F:isomerase activity"/>
    <property type="evidence" value="ECO:0007669"/>
    <property type="project" value="UniProtKB-KW"/>
</dbReference>
<dbReference type="InterPro" id="IPR001538">
    <property type="entry name" value="Man6P_isomerase-2_C"/>
</dbReference>
<evidence type="ECO:0000256" key="3">
    <source>
        <dbReference type="ARBA" id="ARBA00022679"/>
    </source>
</evidence>
<dbReference type="NCBIfam" id="TIGR01479">
    <property type="entry name" value="GMP_PMI"/>
    <property type="match status" value="1"/>
</dbReference>
<dbReference type="Proteomes" id="UP000005963">
    <property type="component" value="Unassembled WGS sequence"/>
</dbReference>
<organism evidence="12 13">
    <name type="scientific">Megamonas funiformis YIT 11815</name>
    <dbReference type="NCBI Taxonomy" id="742816"/>
    <lineage>
        <taxon>Bacteria</taxon>
        <taxon>Bacillati</taxon>
        <taxon>Bacillota</taxon>
        <taxon>Negativicutes</taxon>
        <taxon>Selenomonadales</taxon>
        <taxon>Selenomonadaceae</taxon>
        <taxon>Megamonas</taxon>
    </lineage>
</organism>
<dbReference type="GO" id="GO:0016779">
    <property type="term" value="F:nucleotidyltransferase activity"/>
    <property type="evidence" value="ECO:0007669"/>
    <property type="project" value="UniProtKB-KW"/>
</dbReference>
<dbReference type="PANTHER" id="PTHR46390">
    <property type="entry name" value="MANNOSE-1-PHOSPHATE GUANYLYLTRANSFERASE"/>
    <property type="match status" value="1"/>
</dbReference>
<keyword evidence="6" id="KW-0342">GTP-binding</keyword>
<accession>A0ABP2NHM3</accession>
<comment type="caution">
    <text evidence="12">The sequence shown here is derived from an EMBL/GenBank/DDBJ whole genome shotgun (WGS) entry which is preliminary data.</text>
</comment>
<evidence type="ECO:0000313" key="13">
    <source>
        <dbReference type="Proteomes" id="UP000005963"/>
    </source>
</evidence>
<dbReference type="InterPro" id="IPR054566">
    <property type="entry name" value="ManC/GMP-like_b-helix"/>
</dbReference>
<dbReference type="InterPro" id="IPR051161">
    <property type="entry name" value="Mannose-6P_isomerase_type2"/>
</dbReference>
<feature type="domain" description="MannoseP isomerase/GMP-like beta-helix" evidence="11">
    <location>
        <begin position="292"/>
        <end position="336"/>
    </location>
</feature>
<evidence type="ECO:0000256" key="4">
    <source>
        <dbReference type="ARBA" id="ARBA00022695"/>
    </source>
</evidence>
<dbReference type="CDD" id="cd02509">
    <property type="entry name" value="GDP-M1P_Guanylyltransferase"/>
    <property type="match status" value="1"/>
</dbReference>
<dbReference type="InterPro" id="IPR049577">
    <property type="entry name" value="GMPP_N"/>
</dbReference>
<dbReference type="Gene3D" id="3.90.550.10">
    <property type="entry name" value="Spore Coat Polysaccharide Biosynthesis Protein SpsA, Chain A"/>
    <property type="match status" value="1"/>
</dbReference>
<evidence type="ECO:0000256" key="8">
    <source>
        <dbReference type="RuleBase" id="RU004190"/>
    </source>
</evidence>
<evidence type="ECO:0000259" key="11">
    <source>
        <dbReference type="Pfam" id="PF22640"/>
    </source>
</evidence>
<dbReference type="EC" id="2.7.7.13" evidence="2"/>
<feature type="domain" description="Nucleotidyl transferase" evidence="9">
    <location>
        <begin position="3"/>
        <end position="274"/>
    </location>
</feature>
<dbReference type="EMBL" id="ADMB01000087">
    <property type="protein sequence ID" value="EHR34726.1"/>
    <property type="molecule type" value="Genomic_DNA"/>
</dbReference>
<evidence type="ECO:0000256" key="1">
    <source>
        <dbReference type="ARBA" id="ARBA00006115"/>
    </source>
</evidence>
<keyword evidence="12" id="KW-0413">Isomerase</keyword>
<comment type="catalytic activity">
    <reaction evidence="7">
        <text>alpha-D-mannose 1-phosphate + GTP + H(+) = GDP-alpha-D-mannose + diphosphate</text>
        <dbReference type="Rhea" id="RHEA:15229"/>
        <dbReference type="ChEBI" id="CHEBI:15378"/>
        <dbReference type="ChEBI" id="CHEBI:33019"/>
        <dbReference type="ChEBI" id="CHEBI:37565"/>
        <dbReference type="ChEBI" id="CHEBI:57527"/>
        <dbReference type="ChEBI" id="CHEBI:58409"/>
        <dbReference type="EC" id="2.7.7.13"/>
    </reaction>
</comment>
<evidence type="ECO:0000256" key="2">
    <source>
        <dbReference type="ARBA" id="ARBA00012387"/>
    </source>
</evidence>
<keyword evidence="4 12" id="KW-0548">Nucleotidyltransferase</keyword>
<dbReference type="RefSeq" id="WP_008539570.1">
    <property type="nucleotide sequence ID" value="NZ_JH601092.1"/>
</dbReference>
<keyword evidence="5" id="KW-0547">Nucleotide-binding</keyword>
<dbReference type="Pfam" id="PF22640">
    <property type="entry name" value="ManC_GMP_beta-helix"/>
    <property type="match status" value="1"/>
</dbReference>
<dbReference type="GeneID" id="62779629"/>